<keyword evidence="3" id="KW-1003">Cell membrane</keyword>
<keyword evidence="4 7" id="KW-0812">Transmembrane</keyword>
<evidence type="ECO:0000256" key="7">
    <source>
        <dbReference type="RuleBase" id="RU363032"/>
    </source>
</evidence>
<dbReference type="EMBL" id="CP016808">
    <property type="protein sequence ID" value="ANY69290.1"/>
    <property type="molecule type" value="Genomic_DNA"/>
</dbReference>
<evidence type="ECO:0000256" key="6">
    <source>
        <dbReference type="ARBA" id="ARBA00023136"/>
    </source>
</evidence>
<protein>
    <submittedName>
        <fullName evidence="9">Sugar ABC transporter permease</fullName>
    </submittedName>
</protein>
<dbReference type="PANTHER" id="PTHR43744">
    <property type="entry name" value="ABC TRANSPORTER PERMEASE PROTEIN MG189-RELATED-RELATED"/>
    <property type="match status" value="1"/>
</dbReference>
<dbReference type="SUPFAM" id="SSF161098">
    <property type="entry name" value="MetI-like"/>
    <property type="match status" value="1"/>
</dbReference>
<feature type="transmembrane region" description="Helical" evidence="7">
    <location>
        <begin position="112"/>
        <end position="136"/>
    </location>
</feature>
<feature type="transmembrane region" description="Helical" evidence="7">
    <location>
        <begin position="185"/>
        <end position="210"/>
    </location>
</feature>
<comment type="subcellular location">
    <subcellularLocation>
        <location evidence="1 7">Cell membrane</location>
        <topology evidence="1 7">Multi-pass membrane protein</topology>
    </subcellularLocation>
</comment>
<organism evidence="9">
    <name type="scientific">Paenibacillus sp. BIHB 4019</name>
    <dbReference type="NCBI Taxonomy" id="1870819"/>
    <lineage>
        <taxon>Bacteria</taxon>
        <taxon>Bacillati</taxon>
        <taxon>Bacillota</taxon>
        <taxon>Bacilli</taxon>
        <taxon>Bacillales</taxon>
        <taxon>Paenibacillaceae</taxon>
        <taxon>Paenibacillus</taxon>
    </lineage>
</organism>
<dbReference type="InterPro" id="IPR035906">
    <property type="entry name" value="MetI-like_sf"/>
</dbReference>
<sequence>MGQSREGSPLFTIFKYVTLVLALFVVLFPLYSIVTGAFKTQVEYYQSGLALPANFLNFDNFQKVFDIGKLGLGFRNIAIILVIAVAGNIMFGTMVAYALGRFDFKLKKGIMGMYLVAQVIPMVTTQVATFSVIKYFSLYNTMGAPIILYLGADVLQIVIYLQFVNSIPKDLDESAMMEGASLFKIYRSIIFPLLGPATATLVILKTISIYNDFYTPYLYMPSQKLKVVSTAIYAFVGPNAAQLNVISAGILIIFIPTVAIFLSMQKFIFAGVTSGAVK</sequence>
<evidence type="ECO:0000256" key="5">
    <source>
        <dbReference type="ARBA" id="ARBA00022989"/>
    </source>
</evidence>
<dbReference type="GO" id="GO:0055085">
    <property type="term" value="P:transmembrane transport"/>
    <property type="evidence" value="ECO:0007669"/>
    <property type="project" value="InterPro"/>
</dbReference>
<dbReference type="PROSITE" id="PS50928">
    <property type="entry name" value="ABC_TM1"/>
    <property type="match status" value="1"/>
</dbReference>
<dbReference type="CDD" id="cd06261">
    <property type="entry name" value="TM_PBP2"/>
    <property type="match status" value="1"/>
</dbReference>
<gene>
    <name evidence="9" type="ORF">BBD42_24495</name>
</gene>
<comment type="similarity">
    <text evidence="7">Belongs to the binding-protein-dependent transport system permease family.</text>
</comment>
<evidence type="ECO:0000256" key="1">
    <source>
        <dbReference type="ARBA" id="ARBA00004651"/>
    </source>
</evidence>
<dbReference type="RefSeq" id="WP_056040449.1">
    <property type="nucleotide sequence ID" value="NZ_CP016808.1"/>
</dbReference>
<keyword evidence="6 7" id="KW-0472">Membrane</keyword>
<feature type="transmembrane region" description="Helical" evidence="7">
    <location>
        <begin position="243"/>
        <end position="262"/>
    </location>
</feature>
<dbReference type="AlphaFoldDB" id="A0A1B2DNJ9"/>
<dbReference type="PANTHER" id="PTHR43744:SF3">
    <property type="entry name" value="LACTOSE TRANSPORT SYSTEM PERMEASE PROTEIN LACG"/>
    <property type="match status" value="1"/>
</dbReference>
<evidence type="ECO:0000313" key="9">
    <source>
        <dbReference type="EMBL" id="ANY69290.1"/>
    </source>
</evidence>
<accession>A0A1B2DNJ9</accession>
<keyword evidence="5 7" id="KW-1133">Transmembrane helix</keyword>
<feature type="transmembrane region" description="Helical" evidence="7">
    <location>
        <begin position="12"/>
        <end position="34"/>
    </location>
</feature>
<feature type="transmembrane region" description="Helical" evidence="7">
    <location>
        <begin position="142"/>
        <end position="164"/>
    </location>
</feature>
<evidence type="ECO:0000256" key="4">
    <source>
        <dbReference type="ARBA" id="ARBA00022692"/>
    </source>
</evidence>
<name>A0A1B2DNJ9_9BACL</name>
<evidence type="ECO:0000256" key="2">
    <source>
        <dbReference type="ARBA" id="ARBA00022448"/>
    </source>
</evidence>
<dbReference type="InterPro" id="IPR000515">
    <property type="entry name" value="MetI-like"/>
</dbReference>
<reference evidence="9" key="1">
    <citation type="submission" date="2016-08" db="EMBL/GenBank/DDBJ databases">
        <title>Complete Genome Seqeunce of Paenibacillus sp. BIHB 4019 from tea rhizoplane.</title>
        <authorList>
            <person name="Thakur R."/>
            <person name="Swarnkar M.K."/>
            <person name="Gulati A."/>
        </authorList>
    </citation>
    <scope>NUCLEOTIDE SEQUENCE [LARGE SCALE GENOMIC DNA]</scope>
    <source>
        <strain evidence="9">BIHB4019</strain>
    </source>
</reference>
<dbReference type="Pfam" id="PF00528">
    <property type="entry name" value="BPD_transp_1"/>
    <property type="match status" value="1"/>
</dbReference>
<evidence type="ECO:0000259" key="8">
    <source>
        <dbReference type="PROSITE" id="PS50928"/>
    </source>
</evidence>
<dbReference type="Gene3D" id="1.10.3720.10">
    <property type="entry name" value="MetI-like"/>
    <property type="match status" value="1"/>
</dbReference>
<dbReference type="GO" id="GO:0005886">
    <property type="term" value="C:plasma membrane"/>
    <property type="evidence" value="ECO:0007669"/>
    <property type="project" value="UniProtKB-SubCell"/>
</dbReference>
<proteinExistence type="inferred from homology"/>
<evidence type="ECO:0000256" key="3">
    <source>
        <dbReference type="ARBA" id="ARBA00022475"/>
    </source>
</evidence>
<feature type="transmembrane region" description="Helical" evidence="7">
    <location>
        <begin position="77"/>
        <end position="100"/>
    </location>
</feature>
<feature type="domain" description="ABC transmembrane type-1" evidence="8">
    <location>
        <begin position="74"/>
        <end position="264"/>
    </location>
</feature>
<keyword evidence="2 7" id="KW-0813">Transport</keyword>